<name>A0A9Q1DIT6_CONCO</name>
<dbReference type="AlphaFoldDB" id="A0A9Q1DIT6"/>
<dbReference type="GO" id="GO:0051015">
    <property type="term" value="F:actin filament binding"/>
    <property type="evidence" value="ECO:0007669"/>
    <property type="project" value="TreeGrafter"/>
</dbReference>
<dbReference type="Pfam" id="PF06229">
    <property type="entry name" value="FRG1"/>
    <property type="match status" value="1"/>
</dbReference>
<organism evidence="1 2">
    <name type="scientific">Conger conger</name>
    <name type="common">Conger eel</name>
    <name type="synonym">Muraena conger</name>
    <dbReference type="NCBI Taxonomy" id="82655"/>
    <lineage>
        <taxon>Eukaryota</taxon>
        <taxon>Metazoa</taxon>
        <taxon>Chordata</taxon>
        <taxon>Craniata</taxon>
        <taxon>Vertebrata</taxon>
        <taxon>Euteleostomi</taxon>
        <taxon>Actinopterygii</taxon>
        <taxon>Neopterygii</taxon>
        <taxon>Teleostei</taxon>
        <taxon>Anguilliformes</taxon>
        <taxon>Congridae</taxon>
        <taxon>Conger</taxon>
    </lineage>
</organism>
<reference evidence="1" key="1">
    <citation type="journal article" date="2023" name="Science">
        <title>Genome structures resolve the early diversification of teleost fishes.</title>
        <authorList>
            <person name="Parey E."/>
            <person name="Louis A."/>
            <person name="Montfort J."/>
            <person name="Bouchez O."/>
            <person name="Roques C."/>
            <person name="Iampietro C."/>
            <person name="Lluch J."/>
            <person name="Castinel A."/>
            <person name="Donnadieu C."/>
            <person name="Desvignes T."/>
            <person name="Floi Bucao C."/>
            <person name="Jouanno E."/>
            <person name="Wen M."/>
            <person name="Mejri S."/>
            <person name="Dirks R."/>
            <person name="Jansen H."/>
            <person name="Henkel C."/>
            <person name="Chen W.J."/>
            <person name="Zahm M."/>
            <person name="Cabau C."/>
            <person name="Klopp C."/>
            <person name="Thompson A.W."/>
            <person name="Robinson-Rechavi M."/>
            <person name="Braasch I."/>
            <person name="Lecointre G."/>
            <person name="Bobe J."/>
            <person name="Postlethwait J.H."/>
            <person name="Berthelot C."/>
            <person name="Roest Crollius H."/>
            <person name="Guiguen Y."/>
        </authorList>
    </citation>
    <scope>NUCLEOTIDE SEQUENCE</scope>
    <source>
        <strain evidence="1">Concon-B</strain>
    </source>
</reference>
<gene>
    <name evidence="1" type="ORF">COCON_G00106080</name>
</gene>
<keyword evidence="2" id="KW-1185">Reference proteome</keyword>
<dbReference type="GO" id="GO:0005730">
    <property type="term" value="C:nucleolus"/>
    <property type="evidence" value="ECO:0007669"/>
    <property type="project" value="TreeGrafter"/>
</dbReference>
<dbReference type="PANTHER" id="PTHR12928">
    <property type="entry name" value="FRG1 PROTEIN"/>
    <property type="match status" value="1"/>
</dbReference>
<sequence length="82" mass="9637">MGGIRSCAEREVKKNDDIADEDRGNVKNCEINYVKKFQSFQDRRLRVNEEDGEVLKKARTDGKFHEALLDRRAKMKADRYCK</sequence>
<comment type="caution">
    <text evidence="1">The sequence shown here is derived from an EMBL/GenBank/DDBJ whole genome shotgun (WGS) entry which is preliminary data.</text>
</comment>
<evidence type="ECO:0000313" key="1">
    <source>
        <dbReference type="EMBL" id="KAJ8271749.1"/>
    </source>
</evidence>
<dbReference type="InterPro" id="IPR010414">
    <property type="entry name" value="FRG1"/>
</dbReference>
<dbReference type="GO" id="GO:0055120">
    <property type="term" value="C:striated muscle dense body"/>
    <property type="evidence" value="ECO:0007669"/>
    <property type="project" value="TreeGrafter"/>
</dbReference>
<dbReference type="Proteomes" id="UP001152803">
    <property type="component" value="Unassembled WGS sequence"/>
</dbReference>
<evidence type="ECO:0000313" key="2">
    <source>
        <dbReference type="Proteomes" id="UP001152803"/>
    </source>
</evidence>
<accession>A0A9Q1DIT6</accession>
<dbReference type="EMBL" id="JAFJMO010000007">
    <property type="protein sequence ID" value="KAJ8271749.1"/>
    <property type="molecule type" value="Genomic_DNA"/>
</dbReference>
<dbReference type="OrthoDB" id="5539371at2759"/>
<dbReference type="GO" id="GO:0071013">
    <property type="term" value="C:catalytic step 2 spliceosome"/>
    <property type="evidence" value="ECO:0007669"/>
    <property type="project" value="TreeGrafter"/>
</dbReference>
<proteinExistence type="predicted"/>
<dbReference type="PANTHER" id="PTHR12928:SF0">
    <property type="entry name" value="FSHD REGION GENE 1"/>
    <property type="match status" value="1"/>
</dbReference>
<protein>
    <submittedName>
        <fullName evidence="1">Uncharacterized protein</fullName>
    </submittedName>
</protein>